<keyword evidence="3" id="KW-1185">Reference proteome</keyword>
<evidence type="ECO:0000313" key="3">
    <source>
        <dbReference type="Proteomes" id="UP000255265"/>
    </source>
</evidence>
<feature type="transmembrane region" description="Helical" evidence="1">
    <location>
        <begin position="54"/>
        <end position="73"/>
    </location>
</feature>
<protein>
    <submittedName>
        <fullName evidence="2">Putative membrane protein</fullName>
    </submittedName>
</protein>
<evidence type="ECO:0000256" key="1">
    <source>
        <dbReference type="SAM" id="Phobius"/>
    </source>
</evidence>
<dbReference type="Pfam" id="PF10003">
    <property type="entry name" value="DUF2244"/>
    <property type="match status" value="1"/>
</dbReference>
<keyword evidence="1" id="KW-0812">Transmembrane</keyword>
<dbReference type="AlphaFoldDB" id="A0A370F3C6"/>
<sequence length="180" mass="19675">MLAALGLALGCSGTPSKEPLPPVPNPVFRFATVSGQSIHWFLRRNCSITPSQLGWAYASLCVVSLGIAGVFWLQGAKLVLPFAWLELAAVGLAFMFYARHATDGERIALQDGRLVIEHEHGGSVERAEFLRHQVRVEPQASDRSLIEVSAQGRSVCVGRYVRPELRAALAREIRSALREA</sequence>
<dbReference type="STRING" id="433924.NS331_21150"/>
<gene>
    <name evidence="2" type="ORF">DFR41_11715</name>
</gene>
<evidence type="ECO:0000313" key="2">
    <source>
        <dbReference type="EMBL" id="RDI17289.1"/>
    </source>
</evidence>
<dbReference type="Proteomes" id="UP000255265">
    <property type="component" value="Unassembled WGS sequence"/>
</dbReference>
<dbReference type="EMBL" id="QQAV01000017">
    <property type="protein sequence ID" value="RDI17289.1"/>
    <property type="molecule type" value="Genomic_DNA"/>
</dbReference>
<proteinExistence type="predicted"/>
<organism evidence="2 3">
    <name type="scientific">Pseudacidovorax intermedius</name>
    <dbReference type="NCBI Taxonomy" id="433924"/>
    <lineage>
        <taxon>Bacteria</taxon>
        <taxon>Pseudomonadati</taxon>
        <taxon>Pseudomonadota</taxon>
        <taxon>Betaproteobacteria</taxon>
        <taxon>Burkholderiales</taxon>
        <taxon>Comamonadaceae</taxon>
        <taxon>Pseudacidovorax</taxon>
    </lineage>
</organism>
<reference evidence="2 3" key="1">
    <citation type="submission" date="2018-07" db="EMBL/GenBank/DDBJ databases">
        <title>Genomic Encyclopedia of Type Strains, Phase IV (KMG-IV): sequencing the most valuable type-strain genomes for metagenomic binning, comparative biology and taxonomic classification.</title>
        <authorList>
            <person name="Goeker M."/>
        </authorList>
    </citation>
    <scope>NUCLEOTIDE SEQUENCE [LARGE SCALE GENOMIC DNA]</scope>
    <source>
        <strain evidence="2 3">DSM 21352</strain>
    </source>
</reference>
<name>A0A370F3C6_9BURK</name>
<feature type="transmembrane region" description="Helical" evidence="1">
    <location>
        <begin position="79"/>
        <end position="98"/>
    </location>
</feature>
<accession>A0A370F3C6</accession>
<dbReference type="InterPro" id="IPR019253">
    <property type="entry name" value="DUF2244_TM"/>
</dbReference>
<comment type="caution">
    <text evidence="2">The sequence shown here is derived from an EMBL/GenBank/DDBJ whole genome shotgun (WGS) entry which is preliminary data.</text>
</comment>
<keyword evidence="1" id="KW-1133">Transmembrane helix</keyword>
<keyword evidence="1" id="KW-0472">Membrane</keyword>